<evidence type="ECO:0000259" key="2">
    <source>
        <dbReference type="Pfam" id="PF00350"/>
    </source>
</evidence>
<protein>
    <recommendedName>
        <fullName evidence="6">GED domain-containing protein</fullName>
    </recommendedName>
</protein>
<evidence type="ECO:0000313" key="5">
    <source>
        <dbReference type="Proteomes" id="UP001251528"/>
    </source>
</evidence>
<organism evidence="4 5">
    <name type="scientific">Conoideocrella luteorostrata</name>
    <dbReference type="NCBI Taxonomy" id="1105319"/>
    <lineage>
        <taxon>Eukaryota</taxon>
        <taxon>Fungi</taxon>
        <taxon>Dikarya</taxon>
        <taxon>Ascomycota</taxon>
        <taxon>Pezizomycotina</taxon>
        <taxon>Sordariomycetes</taxon>
        <taxon>Hypocreomycetidae</taxon>
        <taxon>Hypocreales</taxon>
        <taxon>Clavicipitaceae</taxon>
        <taxon>Conoideocrella</taxon>
    </lineage>
</organism>
<evidence type="ECO:0000256" key="1">
    <source>
        <dbReference type="SAM" id="MobiDB-lite"/>
    </source>
</evidence>
<dbReference type="PANTHER" id="PTHR36681">
    <property type="entry name" value="NUCLEAR GTPASE, GERMINAL CENTER-ASSOCIATED, TANDEM DUPLICATE 3"/>
    <property type="match status" value="1"/>
</dbReference>
<accession>A0AAJ0CMU0</accession>
<proteinExistence type="predicted"/>
<evidence type="ECO:0000259" key="3">
    <source>
        <dbReference type="Pfam" id="PF24564"/>
    </source>
</evidence>
<feature type="domain" description="DUF7605" evidence="3">
    <location>
        <begin position="783"/>
        <end position="967"/>
    </location>
</feature>
<dbReference type="InterPro" id="IPR045063">
    <property type="entry name" value="Dynamin_N"/>
</dbReference>
<feature type="region of interest" description="Disordered" evidence="1">
    <location>
        <begin position="158"/>
        <end position="204"/>
    </location>
</feature>
<dbReference type="PANTHER" id="PTHR36681:SF3">
    <property type="entry name" value="NUCLEAR GTPASE, GERMINAL CENTER-ASSOCIATED, TANDEM DUPLICATE 3"/>
    <property type="match status" value="1"/>
</dbReference>
<sequence length="1052" mass="117066">MAAFVFKAEQTDDALATSSGDNSRPSQSGTSPDAAPVFRFGQEWNEALDGVESRSKASPPRFVVGETSGSAVVTAAGIQALSDSGDGVQGQSAPLNVFDNRQSPTPLPAFLFNFDPPPSTGDTLVAQTATSGHASLSGPSTPYRFGNFRGLHNVTPVGSPRQVPDQQTFHFSLPPSPGLSPSSALKAKSSRKSLPETSSDVLRNPFSPQIAAQSVETPSSGQSVLIPRNRSQSDLSISATTGAQTATAYDVLNEETPHHVFFSNSFQTSIQRGIEIAKAAKELTKSIASPQNQELLALVNEAENLSSFQGTNTRTIAILGDSGQGKSSLINSLLHFPCLAKTGDTGSACTSVVTEYRQKQRNQKENIVLEVEILSSSQIEAVVTDYLWRYRLFHNGDTSDMSGEEFRNCENDARQAWSVFKTAFKHHKELTEHFLQDGSSGAQEKILDKLVKWTREIKWPGNVENGVWRSSATTAQECFEKTKTFRGDQYWPFTKTIRVYINAQILKTGIVLADLPGLQDTNLARVKATQDYLMRSNTVFIVANISRAVTDQSLQSSLFSVLSRHVPLEFEHEGAKALRVAVEIDLDNAKQEFCGPNNLVRSDVCDKIENDIEAARQVGNSPEKKHLKLRRKVLFIEARNEHVKRGLQKEYESKVPNRTLDVFCVSNKMYSDHIRNGNLEFIMASGIPELRKFCHTITADAQMQEANHFLTSSIPSLLTSLEIRIGGLCTGDEERATTQLMKNKIHAKLNETSTEVTHAIQQLTAELRDDYHSQIQNLFTFGDKWQKEAASRGLKWQNTQVWHWCRETAQYDAWCRNYGNHSTYKKEREDWNAQIIWKMRSELEFAWNIVEAEIPACFGSLQSSFLKVFEDLQTVFLSLVSQRPRSLVLDALVAQINNVRYRVDQAKENFATEVNLTRRYASETNLTSFIRDQMQDAYRNATDQRGTGKSMRQKSIVQGRITDGMLFPAICGLISDRMYCAIQKTEQELSDMMMAVIGHIRADVDSTLGGRNADEQQATLVTDSARLVKLRGVLSEIGQYKSDMRRVGQTVG</sequence>
<comment type="caution">
    <text evidence="4">The sequence shown here is derived from an EMBL/GenBank/DDBJ whole genome shotgun (WGS) entry which is preliminary data.</text>
</comment>
<dbReference type="SUPFAM" id="SSF52540">
    <property type="entry name" value="P-loop containing nucleoside triphosphate hydrolases"/>
    <property type="match status" value="1"/>
</dbReference>
<dbReference type="Pfam" id="PF24564">
    <property type="entry name" value="DUF7605"/>
    <property type="match status" value="1"/>
</dbReference>
<name>A0AAJ0CMU0_9HYPO</name>
<dbReference type="AlphaFoldDB" id="A0AAJ0CMU0"/>
<dbReference type="Proteomes" id="UP001251528">
    <property type="component" value="Unassembled WGS sequence"/>
</dbReference>
<feature type="domain" description="Dynamin N-terminal" evidence="2">
    <location>
        <begin position="316"/>
        <end position="554"/>
    </location>
</feature>
<dbReference type="InterPro" id="IPR027417">
    <property type="entry name" value="P-loop_NTPase"/>
</dbReference>
<feature type="compositionally biased region" description="Polar residues" evidence="1">
    <location>
        <begin position="16"/>
        <end position="31"/>
    </location>
</feature>
<keyword evidence="5" id="KW-1185">Reference proteome</keyword>
<dbReference type="InterPro" id="IPR056024">
    <property type="entry name" value="DUF7605"/>
</dbReference>
<dbReference type="EMBL" id="JASWJB010000115">
    <property type="protein sequence ID" value="KAK2596612.1"/>
    <property type="molecule type" value="Genomic_DNA"/>
</dbReference>
<dbReference type="Pfam" id="PF00350">
    <property type="entry name" value="Dynamin_N"/>
    <property type="match status" value="1"/>
</dbReference>
<dbReference type="Gene3D" id="3.40.50.300">
    <property type="entry name" value="P-loop containing nucleotide triphosphate hydrolases"/>
    <property type="match status" value="1"/>
</dbReference>
<evidence type="ECO:0000313" key="4">
    <source>
        <dbReference type="EMBL" id="KAK2596612.1"/>
    </source>
</evidence>
<reference evidence="4" key="1">
    <citation type="submission" date="2023-06" db="EMBL/GenBank/DDBJ databases">
        <title>Conoideocrella luteorostrata (Hypocreales: Clavicipitaceae), a potential biocontrol fungus for elongate hemlock scale in United States Christmas tree production areas.</title>
        <authorList>
            <person name="Barrett H."/>
            <person name="Lovett B."/>
            <person name="Macias A.M."/>
            <person name="Stajich J.E."/>
            <person name="Kasson M.T."/>
        </authorList>
    </citation>
    <scope>NUCLEOTIDE SEQUENCE</scope>
    <source>
        <strain evidence="4">ARSEF 14590</strain>
    </source>
</reference>
<gene>
    <name evidence="4" type="ORF">QQS21_006288</name>
</gene>
<evidence type="ECO:0008006" key="6">
    <source>
        <dbReference type="Google" id="ProtNLM"/>
    </source>
</evidence>
<feature type="region of interest" description="Disordered" evidence="1">
    <location>
        <begin position="1"/>
        <end position="37"/>
    </location>
</feature>